<evidence type="ECO:0000313" key="3">
    <source>
        <dbReference type="EMBL" id="AWB23401.1"/>
    </source>
</evidence>
<dbReference type="Gene3D" id="3.40.50.12370">
    <property type="match status" value="1"/>
</dbReference>
<reference evidence="3 4" key="1">
    <citation type="submission" date="2018-04" db="EMBL/GenBank/DDBJ databases">
        <title>Methylobacterium sp. PR1016A genome.</title>
        <authorList>
            <person name="Park W."/>
        </authorList>
    </citation>
    <scope>NUCLEOTIDE SEQUENCE [LARGE SCALE GENOMIC DNA]</scope>
    <source>
        <strain evidence="3 4">PR1016A</strain>
    </source>
</reference>
<dbReference type="EMBL" id="CP028843">
    <property type="protein sequence ID" value="AWB23401.1"/>
    <property type="molecule type" value="Genomic_DNA"/>
</dbReference>
<evidence type="ECO:0000259" key="2">
    <source>
        <dbReference type="Pfam" id="PF00582"/>
    </source>
</evidence>
<dbReference type="InterPro" id="IPR006016">
    <property type="entry name" value="UspA"/>
</dbReference>
<organism evidence="3 4">
    <name type="scientific">Methylobacterium currus</name>
    <dbReference type="NCBI Taxonomy" id="2051553"/>
    <lineage>
        <taxon>Bacteria</taxon>
        <taxon>Pseudomonadati</taxon>
        <taxon>Pseudomonadota</taxon>
        <taxon>Alphaproteobacteria</taxon>
        <taxon>Hyphomicrobiales</taxon>
        <taxon>Methylobacteriaceae</taxon>
        <taxon>Methylobacterium</taxon>
    </lineage>
</organism>
<comment type="similarity">
    <text evidence="1">Belongs to the universal stress protein A family.</text>
</comment>
<evidence type="ECO:0000313" key="4">
    <source>
        <dbReference type="Proteomes" id="UP000244755"/>
    </source>
</evidence>
<protein>
    <submittedName>
        <fullName evidence="3">Universal stress protein UspA</fullName>
    </submittedName>
</protein>
<proteinExistence type="inferred from homology"/>
<dbReference type="Proteomes" id="UP000244755">
    <property type="component" value="Chromosome 1"/>
</dbReference>
<name>A0A2R4WPC8_9HYPH</name>
<gene>
    <name evidence="3" type="ORF">DA075_22940</name>
</gene>
<feature type="domain" description="UspA" evidence="2">
    <location>
        <begin position="5"/>
        <end position="143"/>
    </location>
</feature>
<dbReference type="Pfam" id="PF00582">
    <property type="entry name" value="Usp"/>
    <property type="match status" value="2"/>
</dbReference>
<evidence type="ECO:0000256" key="1">
    <source>
        <dbReference type="ARBA" id="ARBA00008791"/>
    </source>
</evidence>
<sequence>MTLSSILVSVDLGAPCADRIQLAAGLAASCDARLVGVAACPPPGPAPAGDRLEAERLYALEEERAHERLAAAQAVFEREAGAAAKRAWHGALASPSAFLVEQACAADLVVVGRQGPADGDPGPLGVSAGAVLMAAGRPVLVTPPGLERFVPRRVVVAWKNTREARRAVHDARPFLAGAERIAIVAVGPDAHHGGAEATARYLAGHGVAATTHLLPGSGLNAAEELLRFAEREGADLLVMGAYGHSRLREWVFGGVTRDILRTTPLCCLMSH</sequence>
<dbReference type="KEGG" id="mee:DA075_22940"/>
<dbReference type="PANTHER" id="PTHR46268:SF15">
    <property type="entry name" value="UNIVERSAL STRESS PROTEIN HP_0031"/>
    <property type="match status" value="1"/>
</dbReference>
<dbReference type="PANTHER" id="PTHR46268">
    <property type="entry name" value="STRESS RESPONSE PROTEIN NHAX"/>
    <property type="match status" value="1"/>
</dbReference>
<keyword evidence="4" id="KW-1185">Reference proteome</keyword>
<dbReference type="AlphaFoldDB" id="A0A2R4WPC8"/>
<dbReference type="RefSeq" id="WP_099955189.1">
    <property type="nucleotide sequence ID" value="NZ_CP028843.1"/>
</dbReference>
<dbReference type="CDD" id="cd00293">
    <property type="entry name" value="USP-like"/>
    <property type="match status" value="1"/>
</dbReference>
<feature type="domain" description="UspA" evidence="2">
    <location>
        <begin position="184"/>
        <end position="265"/>
    </location>
</feature>
<accession>A0A2R4WPC8</accession>
<dbReference type="SUPFAM" id="SSF52402">
    <property type="entry name" value="Adenine nucleotide alpha hydrolases-like"/>
    <property type="match status" value="2"/>
</dbReference>
<dbReference type="OrthoDB" id="9804721at2"/>